<evidence type="ECO:0000256" key="3">
    <source>
        <dbReference type="ARBA" id="ARBA00022824"/>
    </source>
</evidence>
<feature type="domain" description="Sec39" evidence="5">
    <location>
        <begin position="165"/>
        <end position="830"/>
    </location>
</feature>
<evidence type="ECO:0000259" key="5">
    <source>
        <dbReference type="Pfam" id="PF08314"/>
    </source>
</evidence>
<evidence type="ECO:0000313" key="6">
    <source>
        <dbReference type="EMBL" id="KAF7726591.1"/>
    </source>
</evidence>
<proteinExistence type="predicted"/>
<dbReference type="AlphaFoldDB" id="A0A8H7ETJ4"/>
<reference evidence="6" key="1">
    <citation type="submission" date="2020-01" db="EMBL/GenBank/DDBJ databases">
        <title>Genome Sequencing of Three Apophysomyces-Like Fungal Strains Confirms a Novel Fungal Genus in the Mucoromycota with divergent Burkholderia-like Endosymbiotic Bacteria.</title>
        <authorList>
            <person name="Stajich J.E."/>
            <person name="Macias A.M."/>
            <person name="Carter-House D."/>
            <person name="Lovett B."/>
            <person name="Kasson L.R."/>
            <person name="Berry K."/>
            <person name="Grigoriev I."/>
            <person name="Chang Y."/>
            <person name="Spatafora J."/>
            <person name="Kasson M.T."/>
        </authorList>
    </citation>
    <scope>NUCLEOTIDE SEQUENCE</scope>
    <source>
        <strain evidence="6">NRRL A-21654</strain>
    </source>
</reference>
<keyword evidence="7" id="KW-1185">Reference proteome</keyword>
<evidence type="ECO:0000313" key="7">
    <source>
        <dbReference type="Proteomes" id="UP000605846"/>
    </source>
</evidence>
<sequence>MDQPTPRDYVFHLRQGNYQAALDLGKELQLDADITYKAQWKKHCEKHGPALTQDEVNLLALIKDDAWVVTECLEVLVDQWQLQKQILHLGQTRAESKTNAILERLCNEEIAIESEEEKMWLRIRLYFLQYLDRLATFVKIWPSIPKTKPFGEAYGQFRDCNLIPQAIEFARSENHVALDAIFMHHGQEVLLQRLFILSQIPETAAASSFDLPHVTLDREDRWLEEPWRTEIDPVEKPSIRRQIESPVPAHESYLTSLEQSVQSTEYPTSAEVIADWYLERAHAMDSIGLSSHALEMIRYAQAMGVSNVKDKISDYEWLCKYVYTSAGQDQFVNLEKFKEMSPYDIMKGLLVDTDANRIVNDIFSLVLPWLEMCRKRRKEPSEEGVEFMLYRWLMEISVDHIDWCCAVFEQSKPTIPLEERIIKDDLDLSRLALAVSYSTDRELEYLVRIFECLPIFDNLNETEEVINMDSLLPFVGSATRLFEALQRTGPYCLTKMMDTLQVQLGSAEVLSRYHAAVPLRWYLSKQPVESQRQLCIRMASQAAGGVESGGAQFDHDNDWRELLDDMLRLQGDGTGIFGLVKPTEIMEIFYSSLLRCGRFRLAKELLMGTETTRVLDANKIRDIVIDAEHEFFDNATTGNMHAGNMKQALECLKVLPAMPETRKEIDLIEATHELTWTYQTLDRPGVALMPIQVRQSNNRLDLISKLINTHRGIYRKHEDVLSLARKLGYQDDLLAEVKVLAMLASAALVDEEYETSYRLCRATVDKAQSHSDKNEDEINHAAWQICFNLGRLDAYEDLNRRQDILAMALVLTPPEHIHDVLAVWRKIDEKRPKDIPLDLLNPQSIEEQSTSGWQGLLQSAKKHQWLLGDLLGAPASSNETVAGGSDRTGGRRKRDQLRDMVGGWLFQ</sequence>
<evidence type="ECO:0000256" key="1">
    <source>
        <dbReference type="ARBA" id="ARBA00004240"/>
    </source>
</evidence>
<dbReference type="EMBL" id="JABAYA010000076">
    <property type="protein sequence ID" value="KAF7726591.1"/>
    <property type="molecule type" value="Genomic_DNA"/>
</dbReference>
<comment type="subcellular location">
    <subcellularLocation>
        <location evidence="1">Endoplasmic reticulum</location>
    </subcellularLocation>
</comment>
<gene>
    <name evidence="6" type="ORF">EC973_008636</name>
</gene>
<keyword evidence="3" id="KW-0256">Endoplasmic reticulum</keyword>
<dbReference type="PANTHER" id="PTHR15922">
    <property type="entry name" value="NEUROBLASTOMA-AMPLIFIED SEQUENCE"/>
    <property type="match status" value="1"/>
</dbReference>
<dbReference type="GO" id="GO:0070939">
    <property type="term" value="C:Dsl1/NZR complex"/>
    <property type="evidence" value="ECO:0007669"/>
    <property type="project" value="TreeGrafter"/>
</dbReference>
<evidence type="ECO:0000256" key="4">
    <source>
        <dbReference type="ARBA" id="ARBA00022927"/>
    </source>
</evidence>
<keyword evidence="4" id="KW-0653">Protein transport</keyword>
<evidence type="ECO:0000256" key="2">
    <source>
        <dbReference type="ARBA" id="ARBA00022448"/>
    </source>
</evidence>
<protein>
    <recommendedName>
        <fullName evidence="5">Sec39 domain-containing protein</fullName>
    </recommendedName>
</protein>
<keyword evidence="2" id="KW-0813">Transport</keyword>
<dbReference type="GO" id="GO:0006890">
    <property type="term" value="P:retrograde vesicle-mediated transport, Golgi to endoplasmic reticulum"/>
    <property type="evidence" value="ECO:0007669"/>
    <property type="project" value="InterPro"/>
</dbReference>
<dbReference type="PANTHER" id="PTHR15922:SF2">
    <property type="entry name" value="NBAS SUBUNIT OF NRZ TETHERING COMPLEX"/>
    <property type="match status" value="1"/>
</dbReference>
<comment type="caution">
    <text evidence="6">The sequence shown here is derived from an EMBL/GenBank/DDBJ whole genome shotgun (WGS) entry which is preliminary data.</text>
</comment>
<accession>A0A8H7ETJ4</accession>
<dbReference type="Pfam" id="PF08314">
    <property type="entry name" value="Sec39"/>
    <property type="match status" value="1"/>
</dbReference>
<dbReference type="InterPro" id="IPR013244">
    <property type="entry name" value="Sec39_domain"/>
</dbReference>
<name>A0A8H7ETJ4_9FUNG</name>
<dbReference type="GO" id="GO:0015031">
    <property type="term" value="P:protein transport"/>
    <property type="evidence" value="ECO:0007669"/>
    <property type="project" value="UniProtKB-KW"/>
</dbReference>
<organism evidence="6 7">
    <name type="scientific">Apophysomyces ossiformis</name>
    <dbReference type="NCBI Taxonomy" id="679940"/>
    <lineage>
        <taxon>Eukaryota</taxon>
        <taxon>Fungi</taxon>
        <taxon>Fungi incertae sedis</taxon>
        <taxon>Mucoromycota</taxon>
        <taxon>Mucoromycotina</taxon>
        <taxon>Mucoromycetes</taxon>
        <taxon>Mucorales</taxon>
        <taxon>Mucorineae</taxon>
        <taxon>Mucoraceae</taxon>
        <taxon>Apophysomyces</taxon>
    </lineage>
</organism>
<dbReference type="OrthoDB" id="27490at2759"/>
<dbReference type="Proteomes" id="UP000605846">
    <property type="component" value="Unassembled WGS sequence"/>
</dbReference>
<dbReference type="GO" id="GO:0000149">
    <property type="term" value="F:SNARE binding"/>
    <property type="evidence" value="ECO:0007669"/>
    <property type="project" value="TreeGrafter"/>
</dbReference>